<proteinExistence type="predicted"/>
<dbReference type="InterPro" id="IPR058240">
    <property type="entry name" value="rSAM_sf"/>
</dbReference>
<dbReference type="AlphaFoldDB" id="A0A2U2B4K5"/>
<dbReference type="Gene3D" id="3.20.20.70">
    <property type="entry name" value="Aldolase class I"/>
    <property type="match status" value="1"/>
</dbReference>
<keyword evidence="8" id="KW-1185">Reference proteome</keyword>
<organism evidence="7 8">
    <name type="scientific">Marinilabilia rubra</name>
    <dbReference type="NCBI Taxonomy" id="2162893"/>
    <lineage>
        <taxon>Bacteria</taxon>
        <taxon>Pseudomonadati</taxon>
        <taxon>Bacteroidota</taxon>
        <taxon>Bacteroidia</taxon>
        <taxon>Marinilabiliales</taxon>
        <taxon>Marinilabiliaceae</taxon>
        <taxon>Marinilabilia</taxon>
    </lineage>
</organism>
<dbReference type="PANTHER" id="PTHR11228">
    <property type="entry name" value="RADICAL SAM DOMAIN PROTEIN"/>
    <property type="match status" value="1"/>
</dbReference>
<dbReference type="RefSeq" id="WP_109265904.1">
    <property type="nucleotide sequence ID" value="NZ_QEWP01000021.1"/>
</dbReference>
<dbReference type="SMART" id="SM00729">
    <property type="entry name" value="Elp3"/>
    <property type="match status" value="1"/>
</dbReference>
<dbReference type="Proteomes" id="UP000244956">
    <property type="component" value="Unassembled WGS sequence"/>
</dbReference>
<feature type="domain" description="Radical SAM core" evidence="6">
    <location>
        <begin position="28"/>
        <end position="257"/>
    </location>
</feature>
<dbReference type="PANTHER" id="PTHR11228:SF7">
    <property type="entry name" value="PQQA PEPTIDE CYCLASE"/>
    <property type="match status" value="1"/>
</dbReference>
<accession>A0A2U2B4K5</accession>
<comment type="caution">
    <text evidence="7">The sequence shown here is derived from an EMBL/GenBank/DDBJ whole genome shotgun (WGS) entry which is preliminary data.</text>
</comment>
<evidence type="ECO:0000313" key="7">
    <source>
        <dbReference type="EMBL" id="PWD98000.1"/>
    </source>
</evidence>
<comment type="cofactor">
    <cofactor evidence="1">
        <name>[4Fe-4S] cluster</name>
        <dbReference type="ChEBI" id="CHEBI:49883"/>
    </cofactor>
</comment>
<dbReference type="InterPro" id="IPR013785">
    <property type="entry name" value="Aldolase_TIM"/>
</dbReference>
<evidence type="ECO:0000256" key="3">
    <source>
        <dbReference type="ARBA" id="ARBA00022723"/>
    </source>
</evidence>
<keyword evidence="4" id="KW-0408">Iron</keyword>
<evidence type="ECO:0000256" key="1">
    <source>
        <dbReference type="ARBA" id="ARBA00001966"/>
    </source>
</evidence>
<keyword evidence="2" id="KW-0949">S-adenosyl-L-methionine</keyword>
<evidence type="ECO:0000256" key="2">
    <source>
        <dbReference type="ARBA" id="ARBA00022691"/>
    </source>
</evidence>
<dbReference type="GO" id="GO:0003824">
    <property type="term" value="F:catalytic activity"/>
    <property type="evidence" value="ECO:0007669"/>
    <property type="project" value="InterPro"/>
</dbReference>
<dbReference type="GO" id="GO:0051536">
    <property type="term" value="F:iron-sulfur cluster binding"/>
    <property type="evidence" value="ECO:0007669"/>
    <property type="project" value="UniProtKB-KW"/>
</dbReference>
<dbReference type="InterPro" id="IPR050377">
    <property type="entry name" value="Radical_SAM_PqqE_MftC-like"/>
</dbReference>
<dbReference type="SUPFAM" id="SSF102114">
    <property type="entry name" value="Radical SAM enzymes"/>
    <property type="match status" value="1"/>
</dbReference>
<dbReference type="InterPro" id="IPR007197">
    <property type="entry name" value="rSAM"/>
</dbReference>
<dbReference type="OrthoDB" id="9808591at2"/>
<evidence type="ECO:0000256" key="5">
    <source>
        <dbReference type="ARBA" id="ARBA00023014"/>
    </source>
</evidence>
<dbReference type="EMBL" id="QEWP01000021">
    <property type="protein sequence ID" value="PWD98000.1"/>
    <property type="molecule type" value="Genomic_DNA"/>
</dbReference>
<dbReference type="SFLD" id="SFLDS00029">
    <property type="entry name" value="Radical_SAM"/>
    <property type="match status" value="1"/>
</dbReference>
<dbReference type="PROSITE" id="PS51918">
    <property type="entry name" value="RADICAL_SAM"/>
    <property type="match status" value="1"/>
</dbReference>
<sequence length="336" mass="38642">MTFYTLLRLHQRIKSRRLKLLGLLAASKFGLRHLSIRIDPVLGCNLACRMCSFSSAEFRKKQKGALTKEEMEGIARVLFPRSFQLMVGCGAEPTKHPGYLELFKLAKKYGVPDIGIVTNGQTLKRHDIEVMKETGVREITLSVHGVKKGTYEKFMTGASYEKFLEVMANIKQIREQSGDKKKPAIRINYTVNSENLEELKDFFEVFRQLPVDVLQIRPIMDIGGKYRKQLTEDLIPKYNETIRILEEECGQRNIRLLANTMDASYDKPNHDSDIAGLVYTYISPKTAGQLDVNWQQSSFSEYRKSDKWIPQLWKVFLRKNSEGNGLDKSLKYEDLS</sequence>
<dbReference type="GO" id="GO:0046872">
    <property type="term" value="F:metal ion binding"/>
    <property type="evidence" value="ECO:0007669"/>
    <property type="project" value="UniProtKB-KW"/>
</dbReference>
<keyword evidence="5" id="KW-0411">Iron-sulfur</keyword>
<dbReference type="Pfam" id="PF04055">
    <property type="entry name" value="Radical_SAM"/>
    <property type="match status" value="1"/>
</dbReference>
<protein>
    <submittedName>
        <fullName evidence="7">Radical SAM protein</fullName>
    </submittedName>
</protein>
<dbReference type="CDD" id="cd01335">
    <property type="entry name" value="Radical_SAM"/>
    <property type="match status" value="1"/>
</dbReference>
<evidence type="ECO:0000256" key="4">
    <source>
        <dbReference type="ARBA" id="ARBA00023004"/>
    </source>
</evidence>
<name>A0A2U2B4K5_9BACT</name>
<evidence type="ECO:0000259" key="6">
    <source>
        <dbReference type="PROSITE" id="PS51918"/>
    </source>
</evidence>
<dbReference type="InterPro" id="IPR006638">
    <property type="entry name" value="Elp3/MiaA/NifB-like_rSAM"/>
</dbReference>
<dbReference type="SFLD" id="SFLDG01067">
    <property type="entry name" value="SPASM/twitch_domain_containing"/>
    <property type="match status" value="1"/>
</dbReference>
<evidence type="ECO:0000313" key="8">
    <source>
        <dbReference type="Proteomes" id="UP000244956"/>
    </source>
</evidence>
<gene>
    <name evidence="7" type="ORF">DDZ16_18165</name>
</gene>
<keyword evidence="3" id="KW-0479">Metal-binding</keyword>
<reference evidence="7 8" key="1">
    <citation type="submission" date="2018-05" db="EMBL/GenBank/DDBJ databases">
        <title>Marinilabilia rubrum sp. nov., isolated from saltern sediment.</title>
        <authorList>
            <person name="Zhang R."/>
        </authorList>
    </citation>
    <scope>NUCLEOTIDE SEQUENCE [LARGE SCALE GENOMIC DNA]</scope>
    <source>
        <strain evidence="7 8">WTE16</strain>
    </source>
</reference>